<organism evidence="2 3">
    <name type="scientific">Microbacterium deminutum</name>
    <dbReference type="NCBI Taxonomy" id="344164"/>
    <lineage>
        <taxon>Bacteria</taxon>
        <taxon>Bacillati</taxon>
        <taxon>Actinomycetota</taxon>
        <taxon>Actinomycetes</taxon>
        <taxon>Micrococcales</taxon>
        <taxon>Microbacteriaceae</taxon>
        <taxon>Microbacterium</taxon>
    </lineage>
</organism>
<dbReference type="RefSeq" id="WP_344097151.1">
    <property type="nucleotide sequence ID" value="NZ_BAAAOG010000011.1"/>
</dbReference>
<proteinExistence type="predicted"/>
<dbReference type="EMBL" id="BAAAOG010000011">
    <property type="protein sequence ID" value="GAA1968978.1"/>
    <property type="molecule type" value="Genomic_DNA"/>
</dbReference>
<dbReference type="SUPFAM" id="SSF55729">
    <property type="entry name" value="Acyl-CoA N-acyltransferases (Nat)"/>
    <property type="match status" value="1"/>
</dbReference>
<name>A0ABN2RH56_9MICO</name>
<dbReference type="Gene3D" id="3.40.630.30">
    <property type="match status" value="1"/>
</dbReference>
<dbReference type="PROSITE" id="PS51186">
    <property type="entry name" value="GNAT"/>
    <property type="match status" value="1"/>
</dbReference>
<evidence type="ECO:0000313" key="3">
    <source>
        <dbReference type="Proteomes" id="UP001499933"/>
    </source>
</evidence>
<evidence type="ECO:0000313" key="2">
    <source>
        <dbReference type="EMBL" id="GAA1968978.1"/>
    </source>
</evidence>
<feature type="domain" description="N-acetyltransferase" evidence="1">
    <location>
        <begin position="161"/>
        <end position="311"/>
    </location>
</feature>
<dbReference type="InterPro" id="IPR016181">
    <property type="entry name" value="Acyl_CoA_acyltransferase"/>
</dbReference>
<protein>
    <recommendedName>
        <fullName evidence="1">N-acetyltransferase domain-containing protein</fullName>
    </recommendedName>
</protein>
<dbReference type="InterPro" id="IPR000182">
    <property type="entry name" value="GNAT_dom"/>
</dbReference>
<dbReference type="Proteomes" id="UP001499933">
    <property type="component" value="Unassembled WGS sequence"/>
</dbReference>
<comment type="caution">
    <text evidence="2">The sequence shown here is derived from an EMBL/GenBank/DDBJ whole genome shotgun (WGS) entry which is preliminary data.</text>
</comment>
<accession>A0ABN2RH56</accession>
<reference evidence="2 3" key="1">
    <citation type="journal article" date="2019" name="Int. J. Syst. Evol. Microbiol.">
        <title>The Global Catalogue of Microorganisms (GCM) 10K type strain sequencing project: providing services to taxonomists for standard genome sequencing and annotation.</title>
        <authorList>
            <consortium name="The Broad Institute Genomics Platform"/>
            <consortium name="The Broad Institute Genome Sequencing Center for Infectious Disease"/>
            <person name="Wu L."/>
            <person name="Ma J."/>
        </authorList>
    </citation>
    <scope>NUCLEOTIDE SEQUENCE [LARGE SCALE GENOMIC DNA]</scope>
    <source>
        <strain evidence="2 3">JCM 14901</strain>
    </source>
</reference>
<keyword evidence="3" id="KW-1185">Reference proteome</keyword>
<sequence length="508" mass="56322">MQTEMSFLIDSNVVIAAEPFNGQLEELQPVVSTFLRIAGEHGHKVYVHPATLDDFKETADRVHREQNLAAYAKYPALHEVTVPQHVLEVFPTPRSPNDDRDSRILAALDIGAVHFLVTNDSKLRQRAARLGHESRVLRPDDAAAQLATWHPGAPPPPPSVEAVKTYELDARQPIFESLRDTYADFDGWIAKVKTESASRRAWVVRAADGRYEALAIVKMRDTHPVTVGKDAIKLSTFKVADFAAGRRLGELLLKAVLRWAAEEPGRPSELFVESTHERLLDFLPEFGFTMVGAKDATHLDEQAWVKVLDPPAGADLDGLAHHIAYGPPAIRAGQPIFVIPIIPKWYEDLFPDAEVFGPSGAIPLPGTDPEPRAHGNAIRKAYLCRSQTKSIPEGSTLLFYRSQGGRTGDGGVVAAGVAEMSHKSTDPIETIELSFKRTVYSEEDVADLHQDGTGVLTILFRHDRFIVPPWPREVLVAHKVVTTWPQSITRVRDQEGIAWVEHQLNAWP</sequence>
<evidence type="ECO:0000259" key="1">
    <source>
        <dbReference type="PROSITE" id="PS51186"/>
    </source>
</evidence>
<gene>
    <name evidence="2" type="ORF">GCM10009776_35090</name>
</gene>